<name>A0A5E5BVS4_9BURK</name>
<proteinExistence type="predicted"/>
<accession>A0A5E5BVS4</accession>
<evidence type="ECO:0000313" key="3">
    <source>
        <dbReference type="Proteomes" id="UP000382040"/>
    </source>
</evidence>
<dbReference type="AlphaFoldDB" id="A0A5E5BVS4"/>
<keyword evidence="3" id="KW-1185">Reference proteome</keyword>
<gene>
    <name evidence="2" type="ORF">PBR20603_03375</name>
</gene>
<protein>
    <submittedName>
        <fullName evidence="2">Uncharacterized protein</fullName>
    </submittedName>
</protein>
<dbReference type="EMBL" id="CABPST010000009">
    <property type="protein sequence ID" value="VVE89406.1"/>
    <property type="molecule type" value="Genomic_DNA"/>
</dbReference>
<evidence type="ECO:0000256" key="1">
    <source>
        <dbReference type="SAM" id="MobiDB-lite"/>
    </source>
</evidence>
<evidence type="ECO:0000313" key="2">
    <source>
        <dbReference type="EMBL" id="VVE89406.1"/>
    </source>
</evidence>
<reference evidence="2 3" key="1">
    <citation type="submission" date="2019-08" db="EMBL/GenBank/DDBJ databases">
        <authorList>
            <person name="Peeters C."/>
        </authorList>
    </citation>
    <scope>NUCLEOTIDE SEQUENCE [LARGE SCALE GENOMIC DNA]</scope>
    <source>
        <strain evidence="2 3">LMG 20603</strain>
    </source>
</reference>
<organism evidence="2 3">
    <name type="scientific">Pandoraea bronchicola</name>
    <dbReference type="NCBI Taxonomy" id="2508287"/>
    <lineage>
        <taxon>Bacteria</taxon>
        <taxon>Pseudomonadati</taxon>
        <taxon>Pseudomonadota</taxon>
        <taxon>Betaproteobacteria</taxon>
        <taxon>Burkholderiales</taxon>
        <taxon>Burkholderiaceae</taxon>
        <taxon>Pandoraea</taxon>
    </lineage>
</organism>
<sequence length="83" mass="9101">MRVTSHFGRGGLGNRRMRADICRQDLLLGQVDEFNHVEPNGIGHINKFRKREAVLAGDQTTSCPTGGPGKIIQTKDAIKTASR</sequence>
<feature type="region of interest" description="Disordered" evidence="1">
    <location>
        <begin position="59"/>
        <end position="83"/>
    </location>
</feature>
<dbReference type="Proteomes" id="UP000382040">
    <property type="component" value="Unassembled WGS sequence"/>
</dbReference>